<dbReference type="HAMAP" id="MF_01521">
    <property type="entry name" value="MntP_pump"/>
    <property type="match status" value="1"/>
</dbReference>
<proteinExistence type="inferred from homology"/>
<evidence type="ECO:0000256" key="4">
    <source>
        <dbReference type="ARBA" id="ARBA00022989"/>
    </source>
</evidence>
<organism evidence="9 10">
    <name type="scientific">Desulfamplus magnetovallimortis</name>
    <dbReference type="NCBI Taxonomy" id="1246637"/>
    <lineage>
        <taxon>Bacteria</taxon>
        <taxon>Pseudomonadati</taxon>
        <taxon>Thermodesulfobacteriota</taxon>
        <taxon>Desulfobacteria</taxon>
        <taxon>Desulfobacterales</taxon>
        <taxon>Desulfobacteraceae</taxon>
        <taxon>Desulfamplus</taxon>
    </lineage>
</organism>
<dbReference type="STRING" id="1246637.MTBBW1_300058"/>
<accession>A0A1W1HFS5</accession>
<name>A0A1W1HFS5_9BACT</name>
<dbReference type="OrthoDB" id="9811590at2"/>
<dbReference type="PANTHER" id="PTHR35529:SF1">
    <property type="entry name" value="MANGANESE EFFLUX PUMP MNTP-RELATED"/>
    <property type="match status" value="1"/>
</dbReference>
<dbReference type="GO" id="GO:0005886">
    <property type="term" value="C:plasma membrane"/>
    <property type="evidence" value="ECO:0007669"/>
    <property type="project" value="UniProtKB-SubCell"/>
</dbReference>
<evidence type="ECO:0000256" key="1">
    <source>
        <dbReference type="ARBA" id="ARBA00022448"/>
    </source>
</evidence>
<keyword evidence="10" id="KW-1185">Reference proteome</keyword>
<feature type="transmembrane region" description="Helical" evidence="8">
    <location>
        <begin position="39"/>
        <end position="56"/>
    </location>
</feature>
<dbReference type="EMBL" id="FWEV01000224">
    <property type="protein sequence ID" value="SLM31327.1"/>
    <property type="molecule type" value="Genomic_DNA"/>
</dbReference>
<feature type="transmembrane region" description="Helical" evidence="8">
    <location>
        <begin position="68"/>
        <end position="85"/>
    </location>
</feature>
<evidence type="ECO:0000256" key="8">
    <source>
        <dbReference type="HAMAP-Rule" id="MF_01521"/>
    </source>
</evidence>
<feature type="transmembrane region" description="Helical" evidence="8">
    <location>
        <begin position="106"/>
        <end position="125"/>
    </location>
</feature>
<feature type="transmembrane region" description="Helical" evidence="8">
    <location>
        <begin position="165"/>
        <end position="183"/>
    </location>
</feature>
<dbReference type="Proteomes" id="UP000191931">
    <property type="component" value="Unassembled WGS sequence"/>
</dbReference>
<dbReference type="AlphaFoldDB" id="A0A1W1HFS5"/>
<feature type="transmembrane region" description="Helical" evidence="8">
    <location>
        <begin position="6"/>
        <end position="27"/>
    </location>
</feature>
<evidence type="ECO:0000313" key="10">
    <source>
        <dbReference type="Proteomes" id="UP000191931"/>
    </source>
</evidence>
<dbReference type="GO" id="GO:0005384">
    <property type="term" value="F:manganese ion transmembrane transporter activity"/>
    <property type="evidence" value="ECO:0007669"/>
    <property type="project" value="UniProtKB-UniRule"/>
</dbReference>
<gene>
    <name evidence="8" type="primary">mntP</name>
    <name evidence="9" type="ORF">MTBBW1_300058</name>
</gene>
<keyword evidence="5 8" id="KW-0406">Ion transport</keyword>
<comment type="function">
    <text evidence="8">Probably functions as a manganese efflux pump.</text>
</comment>
<evidence type="ECO:0000256" key="2">
    <source>
        <dbReference type="ARBA" id="ARBA00022475"/>
    </source>
</evidence>
<keyword evidence="6 8" id="KW-0472">Membrane</keyword>
<keyword evidence="4 8" id="KW-1133">Transmembrane helix</keyword>
<evidence type="ECO:0000256" key="5">
    <source>
        <dbReference type="ARBA" id="ARBA00023065"/>
    </source>
</evidence>
<feature type="transmembrane region" description="Helical" evidence="8">
    <location>
        <begin position="131"/>
        <end position="153"/>
    </location>
</feature>
<keyword evidence="1 8" id="KW-0813">Transport</keyword>
<keyword evidence="7 8" id="KW-0464">Manganese</keyword>
<comment type="subcellular location">
    <subcellularLocation>
        <location evidence="8">Cell membrane</location>
        <topology evidence="8">Multi-pass membrane protein</topology>
    </subcellularLocation>
</comment>
<dbReference type="InterPro" id="IPR003810">
    <property type="entry name" value="Mntp/YtaF"/>
</dbReference>
<sequence>MHIATILFIATALAMDAFAVAITAGFQIRDLNFRHIFRLSWHFGLFQAIMPVIGWYSGRAVVTLIEQYDHWIAFGLLFWIGFGMIKGAFDTDEDKKWIDPTRGRRLVMLSIATSIDALAVGFSLAALKVSIILPVIMIGITALAFTCIGLFIGNRFSTSATAGNRAELIGGIVLIAIGIKILFEHKVFS</sequence>
<dbReference type="InterPro" id="IPR022929">
    <property type="entry name" value="Put_MntP"/>
</dbReference>
<evidence type="ECO:0000256" key="7">
    <source>
        <dbReference type="ARBA" id="ARBA00023211"/>
    </source>
</evidence>
<dbReference type="Pfam" id="PF02659">
    <property type="entry name" value="Mntp"/>
    <property type="match status" value="1"/>
</dbReference>
<reference evidence="9 10" key="1">
    <citation type="submission" date="2017-03" db="EMBL/GenBank/DDBJ databases">
        <authorList>
            <person name="Afonso C.L."/>
            <person name="Miller P.J."/>
            <person name="Scott M.A."/>
            <person name="Spackman E."/>
            <person name="Goraichik I."/>
            <person name="Dimitrov K.M."/>
            <person name="Suarez D.L."/>
            <person name="Swayne D.E."/>
        </authorList>
    </citation>
    <scope>NUCLEOTIDE SEQUENCE [LARGE SCALE GENOMIC DNA]</scope>
    <source>
        <strain evidence="9">PRJEB14757</strain>
    </source>
</reference>
<evidence type="ECO:0000256" key="3">
    <source>
        <dbReference type="ARBA" id="ARBA00022692"/>
    </source>
</evidence>
<dbReference type="PANTHER" id="PTHR35529">
    <property type="entry name" value="MANGANESE EFFLUX PUMP MNTP-RELATED"/>
    <property type="match status" value="1"/>
</dbReference>
<keyword evidence="3 8" id="KW-0812">Transmembrane</keyword>
<evidence type="ECO:0000313" key="9">
    <source>
        <dbReference type="EMBL" id="SLM31327.1"/>
    </source>
</evidence>
<keyword evidence="2 8" id="KW-1003">Cell membrane</keyword>
<dbReference type="RefSeq" id="WP_080799983.1">
    <property type="nucleotide sequence ID" value="NZ_LT828541.1"/>
</dbReference>
<comment type="similarity">
    <text evidence="8">Belongs to the MntP (TC 9.B.29) family.</text>
</comment>
<protein>
    <recommendedName>
        <fullName evidence="8">Putative manganese efflux pump MntP</fullName>
    </recommendedName>
</protein>
<evidence type="ECO:0000256" key="6">
    <source>
        <dbReference type="ARBA" id="ARBA00023136"/>
    </source>
</evidence>